<evidence type="ECO:0000259" key="5">
    <source>
        <dbReference type="SMART" id="SM00278"/>
    </source>
</evidence>
<dbReference type="InterPro" id="IPR000085">
    <property type="entry name" value="RuvA"/>
</dbReference>
<dbReference type="NCBIfam" id="TIGR00084">
    <property type="entry name" value="ruvA"/>
    <property type="match status" value="1"/>
</dbReference>
<dbReference type="GO" id="GO:0006281">
    <property type="term" value="P:DNA repair"/>
    <property type="evidence" value="ECO:0007669"/>
    <property type="project" value="UniProtKB-KW"/>
</dbReference>
<evidence type="ECO:0000256" key="4">
    <source>
        <dbReference type="ARBA" id="ARBA00023204"/>
    </source>
</evidence>
<dbReference type="EMBL" id="UINC01007207">
    <property type="protein sequence ID" value="SVA32029.1"/>
    <property type="molecule type" value="Genomic_DNA"/>
</dbReference>
<dbReference type="SUPFAM" id="SSF47781">
    <property type="entry name" value="RuvA domain 2-like"/>
    <property type="match status" value="1"/>
</dbReference>
<dbReference type="GO" id="GO:0009379">
    <property type="term" value="C:Holliday junction helicase complex"/>
    <property type="evidence" value="ECO:0007669"/>
    <property type="project" value="InterPro"/>
</dbReference>
<dbReference type="GO" id="GO:0009378">
    <property type="term" value="F:four-way junction helicase activity"/>
    <property type="evidence" value="ECO:0007669"/>
    <property type="project" value="InterPro"/>
</dbReference>
<organism evidence="6">
    <name type="scientific">marine metagenome</name>
    <dbReference type="NCBI Taxonomy" id="408172"/>
    <lineage>
        <taxon>unclassified sequences</taxon>
        <taxon>metagenomes</taxon>
        <taxon>ecological metagenomes</taxon>
    </lineage>
</organism>
<dbReference type="SUPFAM" id="SSF46929">
    <property type="entry name" value="DNA helicase RuvA subunit, C-terminal domain"/>
    <property type="match status" value="1"/>
</dbReference>
<dbReference type="SUPFAM" id="SSF50249">
    <property type="entry name" value="Nucleic acid-binding proteins"/>
    <property type="match status" value="1"/>
</dbReference>
<dbReference type="GO" id="GO:0003677">
    <property type="term" value="F:DNA binding"/>
    <property type="evidence" value="ECO:0007669"/>
    <property type="project" value="UniProtKB-KW"/>
</dbReference>
<sequence>MIGSLNGLIKNKKPSEVLIEVNGVGYEVHVPLSTSFKLPAIDQQTHLLTHLIIREDQHTLYGFATEEERNLFRALIRISGVGPKLAITILSGTNVEDFVRSVQAQDADALIHLPGIGKKTAERLLVEMKDRIDQIGGVNLKEGDGIESSGIQVIKEAHNALSSLGYKSVEARKILEKIDSKGLTVEELLRQALQSLNK</sequence>
<reference evidence="6" key="1">
    <citation type="submission" date="2018-05" db="EMBL/GenBank/DDBJ databases">
        <authorList>
            <person name="Lanie J.A."/>
            <person name="Ng W.-L."/>
            <person name="Kazmierczak K.M."/>
            <person name="Andrzejewski T.M."/>
            <person name="Davidsen T.M."/>
            <person name="Wayne K.J."/>
            <person name="Tettelin H."/>
            <person name="Glass J.I."/>
            <person name="Rusch D."/>
            <person name="Podicherti R."/>
            <person name="Tsui H.-C.T."/>
            <person name="Winkler M.E."/>
        </authorList>
    </citation>
    <scope>NUCLEOTIDE SEQUENCE</scope>
</reference>
<keyword evidence="4" id="KW-0234">DNA repair</keyword>
<dbReference type="InterPro" id="IPR011114">
    <property type="entry name" value="RuvA_C"/>
</dbReference>
<dbReference type="AlphaFoldDB" id="A0A381UV80"/>
<proteinExistence type="inferred from homology"/>
<dbReference type="InterPro" id="IPR036267">
    <property type="entry name" value="RuvA_C_sf"/>
</dbReference>
<dbReference type="CDD" id="cd14332">
    <property type="entry name" value="UBA_RuvA_C"/>
    <property type="match status" value="1"/>
</dbReference>
<accession>A0A381UV80</accession>
<keyword evidence="2" id="KW-0227">DNA damage</keyword>
<dbReference type="InterPro" id="IPR010994">
    <property type="entry name" value="RuvA_2-like"/>
</dbReference>
<feature type="domain" description="Helix-hairpin-helix DNA-binding motif class 1" evidence="5">
    <location>
        <begin position="108"/>
        <end position="127"/>
    </location>
</feature>
<keyword evidence="1" id="KW-0963">Cytoplasm</keyword>
<keyword evidence="3" id="KW-0238">DNA-binding</keyword>
<dbReference type="HAMAP" id="MF_00031">
    <property type="entry name" value="DNA_HJ_migration_RuvA"/>
    <property type="match status" value="1"/>
</dbReference>
<evidence type="ECO:0000256" key="2">
    <source>
        <dbReference type="ARBA" id="ARBA00022763"/>
    </source>
</evidence>
<dbReference type="SMART" id="SM00278">
    <property type="entry name" value="HhH1"/>
    <property type="match status" value="2"/>
</dbReference>
<name>A0A381UV80_9ZZZZ</name>
<dbReference type="Gene3D" id="1.10.8.10">
    <property type="entry name" value="DNA helicase RuvA subunit, C-terminal domain"/>
    <property type="match status" value="1"/>
</dbReference>
<dbReference type="Pfam" id="PF14520">
    <property type="entry name" value="HHH_5"/>
    <property type="match status" value="1"/>
</dbReference>
<dbReference type="InterPro" id="IPR012340">
    <property type="entry name" value="NA-bd_OB-fold"/>
</dbReference>
<dbReference type="Gene3D" id="2.40.50.140">
    <property type="entry name" value="Nucleic acid-binding proteins"/>
    <property type="match status" value="1"/>
</dbReference>
<dbReference type="GO" id="GO:0006310">
    <property type="term" value="P:DNA recombination"/>
    <property type="evidence" value="ECO:0007669"/>
    <property type="project" value="InterPro"/>
</dbReference>
<dbReference type="InterPro" id="IPR003583">
    <property type="entry name" value="Hlx-hairpin-Hlx_DNA-bd_motif"/>
</dbReference>
<dbReference type="Pfam" id="PF01330">
    <property type="entry name" value="RuvA_N"/>
    <property type="match status" value="1"/>
</dbReference>
<dbReference type="Pfam" id="PF07499">
    <property type="entry name" value="RuvA_C"/>
    <property type="match status" value="1"/>
</dbReference>
<gene>
    <name evidence="6" type="ORF">METZ01_LOCUS84883</name>
</gene>
<dbReference type="InterPro" id="IPR013849">
    <property type="entry name" value="DNA_helicase_Holl-junc_RuvA_I"/>
</dbReference>
<evidence type="ECO:0000256" key="1">
    <source>
        <dbReference type="ARBA" id="ARBA00022490"/>
    </source>
</evidence>
<protein>
    <recommendedName>
        <fullName evidence="5">Helix-hairpin-helix DNA-binding motif class 1 domain-containing protein</fullName>
    </recommendedName>
</protein>
<evidence type="ECO:0000313" key="6">
    <source>
        <dbReference type="EMBL" id="SVA32029.1"/>
    </source>
</evidence>
<feature type="domain" description="Helix-hairpin-helix DNA-binding motif class 1" evidence="5">
    <location>
        <begin position="73"/>
        <end position="92"/>
    </location>
</feature>
<dbReference type="GO" id="GO:0005524">
    <property type="term" value="F:ATP binding"/>
    <property type="evidence" value="ECO:0007669"/>
    <property type="project" value="InterPro"/>
</dbReference>
<dbReference type="Gene3D" id="1.10.150.20">
    <property type="entry name" value="5' to 3' exonuclease, C-terminal subdomain"/>
    <property type="match status" value="1"/>
</dbReference>
<evidence type="ECO:0000256" key="3">
    <source>
        <dbReference type="ARBA" id="ARBA00023125"/>
    </source>
</evidence>